<dbReference type="AlphaFoldDB" id="A0A0D6DQJ6"/>
<keyword evidence="1" id="KW-1133">Transmembrane helix</keyword>
<protein>
    <submittedName>
        <fullName evidence="2">Similar to uncharacterized protein</fullName>
    </submittedName>
</protein>
<feature type="transmembrane region" description="Helical" evidence="1">
    <location>
        <begin position="12"/>
        <end position="35"/>
    </location>
</feature>
<evidence type="ECO:0000313" key="2">
    <source>
        <dbReference type="EMBL" id="CCW03282.1"/>
    </source>
</evidence>
<keyword evidence="1" id="KW-0472">Membrane</keyword>
<accession>A0A0D6DQJ6</accession>
<gene>
    <name evidence="2" type="ORF">IPGPOLAND_0000017</name>
</gene>
<dbReference type="EMBL" id="HF937076">
    <property type="protein sequence ID" value="CCW03282.1"/>
    <property type="molecule type" value="Genomic_DNA"/>
</dbReference>
<reference evidence="2" key="1">
    <citation type="submission" date="2013-03" db="EMBL/GenBank/DDBJ databases">
        <title>Microsatellite-based insight into Lupinus angustifolius genome: gene-rich regions sequencing and synteny to Medicago truncatula, Glycine max, Lotus japonicus, Phaseolus vulgaris and Cajanus cajan.</title>
        <authorList>
            <person name="Ksiazkiewicz M."/>
            <person name="Zielezinski A."/>
            <person name="Wyrwa K."/>
            <person name="Szczepaniak A."/>
            <person name="Rychel S."/>
            <person name="Karlowski W."/>
            <person name="Wolko B."/>
            <person name="Naganowska B."/>
        </authorList>
    </citation>
    <scope>NUCLEOTIDE SEQUENCE</scope>
</reference>
<organism evidence="2">
    <name type="scientific">Lupinus angustifolius</name>
    <name type="common">Narrow-leaved blue lupine</name>
    <dbReference type="NCBI Taxonomy" id="3871"/>
    <lineage>
        <taxon>Eukaryota</taxon>
        <taxon>Viridiplantae</taxon>
        <taxon>Streptophyta</taxon>
        <taxon>Embryophyta</taxon>
        <taxon>Tracheophyta</taxon>
        <taxon>Spermatophyta</taxon>
        <taxon>Magnoliopsida</taxon>
        <taxon>eudicotyledons</taxon>
        <taxon>Gunneridae</taxon>
        <taxon>Pentapetalae</taxon>
        <taxon>rosids</taxon>
        <taxon>fabids</taxon>
        <taxon>Fabales</taxon>
        <taxon>Fabaceae</taxon>
        <taxon>Papilionoideae</taxon>
        <taxon>50 kb inversion clade</taxon>
        <taxon>genistoids sensu lato</taxon>
        <taxon>core genistoids</taxon>
        <taxon>Genisteae</taxon>
        <taxon>Lupinus</taxon>
    </lineage>
</organism>
<keyword evidence="1" id="KW-0812">Transmembrane</keyword>
<evidence type="ECO:0000256" key="1">
    <source>
        <dbReference type="SAM" id="Phobius"/>
    </source>
</evidence>
<sequence>MKLKKVVEDKKFWVASFLITWAAALQVISFCYRVISACSNVQWERFPAFADACHSFETLGFSLSYGRREHASFSSLGN</sequence>
<proteinExistence type="predicted"/>
<name>A0A0D6DQJ6_LUPAN</name>